<reference evidence="1" key="2">
    <citation type="journal article" date="2022" name="Microbiol. Resour. Announc.">
        <title>Metagenome Sequencing to Explore Phylogenomics of Terrestrial Cyanobacteria.</title>
        <authorList>
            <person name="Ward R.D."/>
            <person name="Stajich J.E."/>
            <person name="Johansen J.R."/>
            <person name="Huntemann M."/>
            <person name="Clum A."/>
            <person name="Foster B."/>
            <person name="Foster B."/>
            <person name="Roux S."/>
            <person name="Palaniappan K."/>
            <person name="Varghese N."/>
            <person name="Mukherjee S."/>
            <person name="Reddy T.B.K."/>
            <person name="Daum C."/>
            <person name="Copeland A."/>
            <person name="Chen I.A."/>
            <person name="Ivanova N.N."/>
            <person name="Kyrpides N.C."/>
            <person name="Shapiro N."/>
            <person name="Eloe-Fadrosh E.A."/>
            <person name="Pietrasiak N."/>
        </authorList>
    </citation>
    <scope>NUCLEOTIDE SEQUENCE</scope>
    <source>
        <strain evidence="1">CPER-KK1</strain>
    </source>
</reference>
<proteinExistence type="predicted"/>
<sequence>MELIQSFIAIPEKAAKQQLRQLSTTSKTEVQQQVEKVLKGFRAPKS</sequence>
<reference evidence="1" key="1">
    <citation type="submission" date="2021-05" db="EMBL/GenBank/DDBJ databases">
        <authorList>
            <person name="Pietrasiak N."/>
            <person name="Ward R."/>
            <person name="Stajich J.E."/>
            <person name="Kurbessoian T."/>
        </authorList>
    </citation>
    <scope>NUCLEOTIDE SEQUENCE</scope>
    <source>
        <strain evidence="1">CPER-KK1</strain>
    </source>
</reference>
<accession>A0A951PHL4</accession>
<dbReference type="EMBL" id="JAHHIF010000004">
    <property type="protein sequence ID" value="MBW4543592.1"/>
    <property type="molecule type" value="Genomic_DNA"/>
</dbReference>
<name>A0A951PHL4_9CYAN</name>
<evidence type="ECO:0000313" key="1">
    <source>
        <dbReference type="EMBL" id="MBW4543592.1"/>
    </source>
</evidence>
<protein>
    <submittedName>
        <fullName evidence="1">Uncharacterized protein</fullName>
    </submittedName>
</protein>
<comment type="caution">
    <text evidence="1">The sequence shown here is derived from an EMBL/GenBank/DDBJ whole genome shotgun (WGS) entry which is preliminary data.</text>
</comment>
<gene>
    <name evidence="1" type="ORF">KME25_03950</name>
</gene>
<organism evidence="1 2">
    <name type="scientific">Symplocastrum torsivum CPER-KK1</name>
    <dbReference type="NCBI Taxonomy" id="450513"/>
    <lineage>
        <taxon>Bacteria</taxon>
        <taxon>Bacillati</taxon>
        <taxon>Cyanobacteriota</taxon>
        <taxon>Cyanophyceae</taxon>
        <taxon>Oscillatoriophycideae</taxon>
        <taxon>Oscillatoriales</taxon>
        <taxon>Microcoleaceae</taxon>
        <taxon>Symplocastrum</taxon>
    </lineage>
</organism>
<dbReference type="Proteomes" id="UP000753908">
    <property type="component" value="Unassembled WGS sequence"/>
</dbReference>
<dbReference type="AlphaFoldDB" id="A0A951PHL4"/>
<evidence type="ECO:0000313" key="2">
    <source>
        <dbReference type="Proteomes" id="UP000753908"/>
    </source>
</evidence>